<reference evidence="1 2" key="1">
    <citation type="submission" date="2019-06" db="EMBL/GenBank/DDBJ databases">
        <title>Draft genomes of female and male turbot (Scophthalmus maximus).</title>
        <authorList>
            <person name="Xu H."/>
            <person name="Xu X.-W."/>
            <person name="Shao C."/>
            <person name="Chen S."/>
        </authorList>
    </citation>
    <scope>NUCLEOTIDE SEQUENCE [LARGE SCALE GENOMIC DNA]</scope>
    <source>
        <strain evidence="1">Ysfricsl-2016a</strain>
        <tissue evidence="1">Blood</tissue>
    </source>
</reference>
<protein>
    <submittedName>
        <fullName evidence="1">Uncharacterized protein</fullName>
    </submittedName>
</protein>
<sequence>MPMGLTLKMGKGGLENGPIMNDCFTSSSSSLSTVSGSSHRLRSPIQRKLTHRTPDLSPSTMIFSDLVVRDMPLTLYINGRPSVCSVTNMQMYAEFLLHGSSMTQVAEDLTNSMVRVTAWLRQCYLQLSVSKTVCMFFTKEKTSNDEPDVCVPGKRLKVVYECKLLRIMIDSKSSFKVQMKKGCNQVKLNLSNKYDGCSHIQLMIMAVSQYDKDCDRVSLCLSYSSGRLSNQSLYFAVFRVVKMFSIKSNSSSNAALPMLQSHKVSYDKVQVTNIGDINSKS</sequence>
<evidence type="ECO:0000313" key="2">
    <source>
        <dbReference type="Proteomes" id="UP000438429"/>
    </source>
</evidence>
<comment type="caution">
    <text evidence="1">The sequence shown here is derived from an EMBL/GenBank/DDBJ whole genome shotgun (WGS) entry which is preliminary data.</text>
</comment>
<evidence type="ECO:0000313" key="1">
    <source>
        <dbReference type="EMBL" id="KAF0039326.1"/>
    </source>
</evidence>
<accession>A0A6A4SVQ8</accession>
<name>A0A6A4SVQ8_SCOMX</name>
<proteinExistence type="predicted"/>
<organism evidence="1 2">
    <name type="scientific">Scophthalmus maximus</name>
    <name type="common">Turbot</name>
    <name type="synonym">Psetta maxima</name>
    <dbReference type="NCBI Taxonomy" id="52904"/>
    <lineage>
        <taxon>Eukaryota</taxon>
        <taxon>Metazoa</taxon>
        <taxon>Chordata</taxon>
        <taxon>Craniata</taxon>
        <taxon>Vertebrata</taxon>
        <taxon>Euteleostomi</taxon>
        <taxon>Actinopterygii</taxon>
        <taxon>Neopterygii</taxon>
        <taxon>Teleostei</taxon>
        <taxon>Neoteleostei</taxon>
        <taxon>Acanthomorphata</taxon>
        <taxon>Carangaria</taxon>
        <taxon>Pleuronectiformes</taxon>
        <taxon>Pleuronectoidei</taxon>
        <taxon>Scophthalmidae</taxon>
        <taxon>Scophthalmus</taxon>
    </lineage>
</organism>
<gene>
    <name evidence="1" type="ORF">F2P81_007561</name>
</gene>
<dbReference type="AlphaFoldDB" id="A0A6A4SVQ8"/>
<dbReference type="EMBL" id="VEVO01000007">
    <property type="protein sequence ID" value="KAF0039326.1"/>
    <property type="molecule type" value="Genomic_DNA"/>
</dbReference>
<dbReference type="Proteomes" id="UP000438429">
    <property type="component" value="Unassembled WGS sequence"/>
</dbReference>